<name>A0A8S4A3S9_9EUPU</name>
<evidence type="ECO:0000259" key="4">
    <source>
        <dbReference type="Pfam" id="PF01712"/>
    </source>
</evidence>
<evidence type="ECO:0000313" key="5">
    <source>
        <dbReference type="EMBL" id="CAG5136533.1"/>
    </source>
</evidence>
<dbReference type="InterPro" id="IPR050566">
    <property type="entry name" value="Deoxyribonucleoside_kinase"/>
</dbReference>
<dbReference type="EMBL" id="CAJHNH020008543">
    <property type="protein sequence ID" value="CAG5136533.1"/>
    <property type="molecule type" value="Genomic_DNA"/>
</dbReference>
<reference evidence="5" key="1">
    <citation type="submission" date="2021-04" db="EMBL/GenBank/DDBJ databases">
        <authorList>
            <consortium name="Molecular Ecology Group"/>
        </authorList>
    </citation>
    <scope>NUCLEOTIDE SEQUENCE</scope>
</reference>
<feature type="binding site" evidence="3">
    <location>
        <begin position="44"/>
        <end position="52"/>
    </location>
    <ligand>
        <name>ATP</name>
        <dbReference type="ChEBI" id="CHEBI:30616"/>
    </ligand>
</feature>
<evidence type="ECO:0000256" key="3">
    <source>
        <dbReference type="PIRSR" id="PIRSR000705-3"/>
    </source>
</evidence>
<keyword evidence="6" id="KW-1185">Reference proteome</keyword>
<organism evidence="5 6">
    <name type="scientific">Candidula unifasciata</name>
    <dbReference type="NCBI Taxonomy" id="100452"/>
    <lineage>
        <taxon>Eukaryota</taxon>
        <taxon>Metazoa</taxon>
        <taxon>Spiralia</taxon>
        <taxon>Lophotrochozoa</taxon>
        <taxon>Mollusca</taxon>
        <taxon>Gastropoda</taxon>
        <taxon>Heterobranchia</taxon>
        <taxon>Euthyneura</taxon>
        <taxon>Panpulmonata</taxon>
        <taxon>Eupulmonata</taxon>
        <taxon>Stylommatophora</taxon>
        <taxon>Helicina</taxon>
        <taxon>Helicoidea</taxon>
        <taxon>Geomitridae</taxon>
        <taxon>Candidula</taxon>
    </lineage>
</organism>
<dbReference type="AlphaFoldDB" id="A0A8S4A3S9"/>
<comment type="similarity">
    <text evidence="1">Belongs to the DCK/DGK family.</text>
</comment>
<dbReference type="CDD" id="cd01673">
    <property type="entry name" value="dNK"/>
    <property type="match status" value="1"/>
</dbReference>
<feature type="active site" description="Proton acceptor" evidence="2">
    <location>
        <position position="121"/>
    </location>
</feature>
<evidence type="ECO:0000256" key="2">
    <source>
        <dbReference type="PIRSR" id="PIRSR000705-1"/>
    </source>
</evidence>
<dbReference type="Pfam" id="PF01712">
    <property type="entry name" value="dNK"/>
    <property type="match status" value="1"/>
</dbReference>
<feature type="domain" description="Deoxynucleoside kinase" evidence="4">
    <location>
        <begin position="41"/>
        <end position="236"/>
    </location>
</feature>
<dbReference type="GO" id="GO:0005524">
    <property type="term" value="F:ATP binding"/>
    <property type="evidence" value="ECO:0007669"/>
    <property type="project" value="UniProtKB-KW"/>
</dbReference>
<sequence length="250" mass="28834">MASVSPDHGLAALLPPFAQSASPTLASLQREEAQRKGRIVAVEGNIGCGKSTFLNYFRKYNNVQVFEEPVDKWKDVMGYNALDMLYKDTQRWSCPFEFLVTLSLMENHRAAQGQPGVQLLERSIYSTRHCFMEYLRSQGQLHSLDHGILTDWHTWLQQDEHVHVDLIVYLRATPEVCAHRMWLRSRAEESDIPLEYLRALHELHDDWLLHRKRGELPAPVLVLDANKNLQDLQRDIDAASQDIILGHPMR</sequence>
<protein>
    <recommendedName>
        <fullName evidence="4">Deoxynucleoside kinase domain-containing protein</fullName>
    </recommendedName>
</protein>
<gene>
    <name evidence="5" type="ORF">CUNI_LOCUS22091</name>
</gene>
<dbReference type="InterPro" id="IPR031314">
    <property type="entry name" value="DNK_dom"/>
</dbReference>
<evidence type="ECO:0000313" key="6">
    <source>
        <dbReference type="Proteomes" id="UP000678393"/>
    </source>
</evidence>
<feature type="binding site" evidence="3">
    <location>
        <begin position="180"/>
        <end position="184"/>
    </location>
    <ligand>
        <name>ATP</name>
        <dbReference type="ChEBI" id="CHEBI:30616"/>
    </ligand>
</feature>
<dbReference type="OrthoDB" id="567086at2759"/>
<dbReference type="PANTHER" id="PTHR10513">
    <property type="entry name" value="DEOXYNUCLEOSIDE KINASE"/>
    <property type="match status" value="1"/>
</dbReference>
<dbReference type="Proteomes" id="UP000678393">
    <property type="component" value="Unassembled WGS sequence"/>
</dbReference>
<dbReference type="Gene3D" id="3.40.50.300">
    <property type="entry name" value="P-loop containing nucleotide triphosphate hydrolases"/>
    <property type="match status" value="1"/>
</dbReference>
<comment type="caution">
    <text evidence="5">The sequence shown here is derived from an EMBL/GenBank/DDBJ whole genome shotgun (WGS) entry which is preliminary data.</text>
</comment>
<dbReference type="InterPro" id="IPR027417">
    <property type="entry name" value="P-loop_NTPase"/>
</dbReference>
<dbReference type="SUPFAM" id="SSF52540">
    <property type="entry name" value="P-loop containing nucleoside triphosphate hydrolases"/>
    <property type="match status" value="1"/>
</dbReference>
<dbReference type="GO" id="GO:0019136">
    <property type="term" value="F:deoxynucleoside kinase activity"/>
    <property type="evidence" value="ECO:0007669"/>
    <property type="project" value="InterPro"/>
</dbReference>
<keyword evidence="3" id="KW-0067">ATP-binding</keyword>
<dbReference type="GO" id="GO:0005739">
    <property type="term" value="C:mitochondrion"/>
    <property type="evidence" value="ECO:0007669"/>
    <property type="project" value="TreeGrafter"/>
</dbReference>
<dbReference type="FunFam" id="3.40.50.300:FF:001571">
    <property type="entry name" value="Deoxynucleoside kinase"/>
    <property type="match status" value="1"/>
</dbReference>
<dbReference type="InterPro" id="IPR002624">
    <property type="entry name" value="DCK/DGK"/>
</dbReference>
<proteinExistence type="inferred from homology"/>
<keyword evidence="3" id="KW-0547">Nucleotide-binding</keyword>
<evidence type="ECO:0000256" key="1">
    <source>
        <dbReference type="ARBA" id="ARBA00007420"/>
    </source>
</evidence>
<dbReference type="PIRSF" id="PIRSF000705">
    <property type="entry name" value="DNK"/>
    <property type="match status" value="1"/>
</dbReference>
<dbReference type="PANTHER" id="PTHR10513:SF24">
    <property type="entry name" value="THYMIDINE KINASE 2, MITOCHONDRIAL"/>
    <property type="match status" value="1"/>
</dbReference>
<accession>A0A8S4A3S9</accession>